<gene>
    <name evidence="3" type="ORF">AKAME5_000032700</name>
</gene>
<keyword evidence="4" id="KW-1185">Reference proteome</keyword>
<dbReference type="EMBL" id="BRZM01000001">
    <property type="protein sequence ID" value="GLD45885.1"/>
    <property type="molecule type" value="Genomic_DNA"/>
</dbReference>
<evidence type="ECO:0000256" key="2">
    <source>
        <dbReference type="SAM" id="MobiDB-lite"/>
    </source>
</evidence>
<keyword evidence="1" id="KW-0175">Coiled coil</keyword>
<reference evidence="3" key="1">
    <citation type="submission" date="2022-08" db="EMBL/GenBank/DDBJ databases">
        <title>Genome sequencing of akame (Lates japonicus).</title>
        <authorList>
            <person name="Hashiguchi Y."/>
            <person name="Takahashi H."/>
        </authorList>
    </citation>
    <scope>NUCLEOTIDE SEQUENCE</scope>
    <source>
        <strain evidence="3">Kochi</strain>
    </source>
</reference>
<feature type="coiled-coil region" evidence="1">
    <location>
        <begin position="71"/>
        <end position="112"/>
    </location>
</feature>
<evidence type="ECO:0000313" key="4">
    <source>
        <dbReference type="Proteomes" id="UP001279410"/>
    </source>
</evidence>
<sequence>MDCDSPDFVPSIFDHNVQKTARGTARKGKPGTGQKRKCSAATVPPEANQTTLSELSTGFEGECDLVPRKHMDALILQYNQLLDQYKALKHELEATQEENKQLKEQLGRSNFRFDSIKNEGYKGEGELLDDFVTACSGLTNMKTCIPVIVKEEMEDMKY</sequence>
<evidence type="ECO:0000313" key="3">
    <source>
        <dbReference type="EMBL" id="GLD45885.1"/>
    </source>
</evidence>
<feature type="region of interest" description="Disordered" evidence="2">
    <location>
        <begin position="1"/>
        <end position="41"/>
    </location>
</feature>
<evidence type="ECO:0000256" key="1">
    <source>
        <dbReference type="SAM" id="Coils"/>
    </source>
</evidence>
<dbReference type="AlphaFoldDB" id="A0AAD3QWD0"/>
<accession>A0AAD3QWD0</accession>
<organism evidence="3 4">
    <name type="scientific">Lates japonicus</name>
    <name type="common">Japanese lates</name>
    <dbReference type="NCBI Taxonomy" id="270547"/>
    <lineage>
        <taxon>Eukaryota</taxon>
        <taxon>Metazoa</taxon>
        <taxon>Chordata</taxon>
        <taxon>Craniata</taxon>
        <taxon>Vertebrata</taxon>
        <taxon>Euteleostomi</taxon>
        <taxon>Actinopterygii</taxon>
        <taxon>Neopterygii</taxon>
        <taxon>Teleostei</taxon>
        <taxon>Neoteleostei</taxon>
        <taxon>Acanthomorphata</taxon>
        <taxon>Carangaria</taxon>
        <taxon>Carangaria incertae sedis</taxon>
        <taxon>Centropomidae</taxon>
        <taxon>Lates</taxon>
    </lineage>
</organism>
<protein>
    <submittedName>
        <fullName evidence="3">Uncharacterized protein</fullName>
    </submittedName>
</protein>
<dbReference type="Proteomes" id="UP001279410">
    <property type="component" value="Unassembled WGS sequence"/>
</dbReference>
<feature type="compositionally biased region" description="Basic residues" evidence="2">
    <location>
        <begin position="24"/>
        <end position="38"/>
    </location>
</feature>
<proteinExistence type="predicted"/>
<name>A0AAD3QWD0_LATJO</name>
<comment type="caution">
    <text evidence="3">The sequence shown here is derived from an EMBL/GenBank/DDBJ whole genome shotgun (WGS) entry which is preliminary data.</text>
</comment>